<dbReference type="InterPro" id="IPR019557">
    <property type="entry name" value="AminoTfrase-like_pln_mobile"/>
</dbReference>
<dbReference type="GO" id="GO:0010073">
    <property type="term" value="P:meristem maintenance"/>
    <property type="evidence" value="ECO:0007669"/>
    <property type="project" value="InterPro"/>
</dbReference>
<dbReference type="PANTHER" id="PTHR46033">
    <property type="entry name" value="PROTEIN MAIN-LIKE 2"/>
    <property type="match status" value="1"/>
</dbReference>
<dbReference type="EMBL" id="JAINDJ010000006">
    <property type="protein sequence ID" value="KAG9444900.1"/>
    <property type="molecule type" value="Genomic_DNA"/>
</dbReference>
<organism evidence="2 3">
    <name type="scientific">Aristolochia fimbriata</name>
    <name type="common">White veined hardy Dutchman's pipe vine</name>
    <dbReference type="NCBI Taxonomy" id="158543"/>
    <lineage>
        <taxon>Eukaryota</taxon>
        <taxon>Viridiplantae</taxon>
        <taxon>Streptophyta</taxon>
        <taxon>Embryophyta</taxon>
        <taxon>Tracheophyta</taxon>
        <taxon>Spermatophyta</taxon>
        <taxon>Magnoliopsida</taxon>
        <taxon>Magnoliidae</taxon>
        <taxon>Piperales</taxon>
        <taxon>Aristolochiaceae</taxon>
        <taxon>Aristolochia</taxon>
    </lineage>
</organism>
<accession>A0AAV7E7P0</accession>
<dbReference type="AlphaFoldDB" id="A0AAV7E7P0"/>
<gene>
    <name evidence="2" type="ORF">H6P81_016240</name>
</gene>
<name>A0AAV7E7P0_ARIFI</name>
<evidence type="ECO:0000259" key="1">
    <source>
        <dbReference type="Pfam" id="PF10536"/>
    </source>
</evidence>
<proteinExistence type="predicted"/>
<feature type="domain" description="Aminotransferase-like plant mobile" evidence="1">
    <location>
        <begin position="166"/>
        <end position="225"/>
    </location>
</feature>
<protein>
    <recommendedName>
        <fullName evidence="1">Aminotransferase-like plant mobile domain-containing protein</fullName>
    </recommendedName>
</protein>
<keyword evidence="3" id="KW-1185">Reference proteome</keyword>
<sequence length="428" mass="49478">MCDVIHYDFHHLTSEYYYAHTNLRVYERMFVVPRRSTWVKEGLEILLPPKARGLGGPVSTRIWNSKDWKDEYGRYFCRKSKQPDNPVITHVLVRPRLWAVQRVFERGLVVVMVDATLLYDQSSHRSEAIWQEENPGCLECTEHFQTLRHWPLDARLMSYIEAASFGALIRVQWLRLDKPLITSLVERWRSETNTFHLANGEMTITLEDVGILLGLCVNGFAVTGSTWGATITSMDLGESPRGSHDVLDAVRGLPDYREVQLGVGRHLPSSIENSRRRVALEWSALLDFSHFYRWNVRRTNADNPCGKLVLYKIEMNHQRSYQAQEDNIVIDRCAHTTRHALSEYMAWYLPVTRRFISPPLMEPAMVYHARGYTEEALLGYVRNMIERVQCAEGVDPSLAVPYMMEIGNYYQSILHSLLLLDGTIIEAD</sequence>
<evidence type="ECO:0000313" key="3">
    <source>
        <dbReference type="Proteomes" id="UP000825729"/>
    </source>
</evidence>
<comment type="caution">
    <text evidence="2">The sequence shown here is derived from an EMBL/GenBank/DDBJ whole genome shotgun (WGS) entry which is preliminary data.</text>
</comment>
<evidence type="ECO:0000313" key="2">
    <source>
        <dbReference type="EMBL" id="KAG9444900.1"/>
    </source>
</evidence>
<reference evidence="2 3" key="1">
    <citation type="submission" date="2021-07" db="EMBL/GenBank/DDBJ databases">
        <title>The Aristolochia fimbriata genome: insights into angiosperm evolution, floral development and chemical biosynthesis.</title>
        <authorList>
            <person name="Jiao Y."/>
        </authorList>
    </citation>
    <scope>NUCLEOTIDE SEQUENCE [LARGE SCALE GENOMIC DNA]</scope>
    <source>
        <strain evidence="2">IBCAS-2021</strain>
        <tissue evidence="2">Leaf</tissue>
    </source>
</reference>
<dbReference type="PANTHER" id="PTHR46033:SF8">
    <property type="entry name" value="PROTEIN MAINTENANCE OF MERISTEMS-LIKE"/>
    <property type="match status" value="1"/>
</dbReference>
<dbReference type="Proteomes" id="UP000825729">
    <property type="component" value="Unassembled WGS sequence"/>
</dbReference>
<dbReference type="InterPro" id="IPR044824">
    <property type="entry name" value="MAIN-like"/>
</dbReference>
<dbReference type="Pfam" id="PF10536">
    <property type="entry name" value="PMD"/>
    <property type="match status" value="1"/>
</dbReference>